<evidence type="ECO:0008006" key="3">
    <source>
        <dbReference type="Google" id="ProtNLM"/>
    </source>
</evidence>
<dbReference type="EMBL" id="JAMSHJ010000007">
    <property type="protein sequence ID" value="KAI5389892.1"/>
    <property type="molecule type" value="Genomic_DNA"/>
</dbReference>
<evidence type="ECO:0000313" key="2">
    <source>
        <dbReference type="Proteomes" id="UP001058974"/>
    </source>
</evidence>
<sequence length="130" mass="14832">MISWRSKKQNTVALSSAEAEYRAMAAASKELAWLKNLLSELRFGDLQNTKLICDNQAALHIASNPVFHERTKHIEIDCHYVRDKVLSGEITTEFEKSEDQLADMFTKSLKCSRVNYICNKLGSYNIYDPA</sequence>
<keyword evidence="2" id="KW-1185">Reference proteome</keyword>
<evidence type="ECO:0000313" key="1">
    <source>
        <dbReference type="EMBL" id="KAI5389892.1"/>
    </source>
</evidence>
<proteinExistence type="predicted"/>
<dbReference type="PANTHER" id="PTHR11439:SF470">
    <property type="entry name" value="CYSTEINE-RICH RLK (RECEPTOR-LIKE PROTEIN KINASE) 8"/>
    <property type="match status" value="1"/>
</dbReference>
<dbReference type="Proteomes" id="UP001058974">
    <property type="component" value="Chromosome 7"/>
</dbReference>
<name>A0A9D4VUE8_PEA</name>
<dbReference type="Gramene" id="Psat07G0527000-T1">
    <property type="protein sequence ID" value="KAI5389892.1"/>
    <property type="gene ID" value="KIW84_075270"/>
</dbReference>
<organism evidence="1 2">
    <name type="scientific">Pisum sativum</name>
    <name type="common">Garden pea</name>
    <name type="synonym">Lathyrus oleraceus</name>
    <dbReference type="NCBI Taxonomy" id="3888"/>
    <lineage>
        <taxon>Eukaryota</taxon>
        <taxon>Viridiplantae</taxon>
        <taxon>Streptophyta</taxon>
        <taxon>Embryophyta</taxon>
        <taxon>Tracheophyta</taxon>
        <taxon>Spermatophyta</taxon>
        <taxon>Magnoliopsida</taxon>
        <taxon>eudicotyledons</taxon>
        <taxon>Gunneridae</taxon>
        <taxon>Pentapetalae</taxon>
        <taxon>rosids</taxon>
        <taxon>fabids</taxon>
        <taxon>Fabales</taxon>
        <taxon>Fabaceae</taxon>
        <taxon>Papilionoideae</taxon>
        <taxon>50 kb inversion clade</taxon>
        <taxon>NPAAA clade</taxon>
        <taxon>Hologalegina</taxon>
        <taxon>IRL clade</taxon>
        <taxon>Fabeae</taxon>
        <taxon>Lathyrus</taxon>
    </lineage>
</organism>
<accession>A0A9D4VUE8</accession>
<protein>
    <recommendedName>
        <fullName evidence="3">Copia protein</fullName>
    </recommendedName>
</protein>
<dbReference type="CDD" id="cd09272">
    <property type="entry name" value="RNase_HI_RT_Ty1"/>
    <property type="match status" value="1"/>
</dbReference>
<comment type="caution">
    <text evidence="1">The sequence shown here is derived from an EMBL/GenBank/DDBJ whole genome shotgun (WGS) entry which is preliminary data.</text>
</comment>
<dbReference type="AlphaFoldDB" id="A0A9D4VUE8"/>
<gene>
    <name evidence="1" type="ORF">KIW84_075270</name>
</gene>
<dbReference type="PANTHER" id="PTHR11439">
    <property type="entry name" value="GAG-POL-RELATED RETROTRANSPOSON"/>
    <property type="match status" value="1"/>
</dbReference>
<reference evidence="1 2" key="1">
    <citation type="journal article" date="2022" name="Nat. Genet.">
        <title>Improved pea reference genome and pan-genome highlight genomic features and evolutionary characteristics.</title>
        <authorList>
            <person name="Yang T."/>
            <person name="Liu R."/>
            <person name="Luo Y."/>
            <person name="Hu S."/>
            <person name="Wang D."/>
            <person name="Wang C."/>
            <person name="Pandey M.K."/>
            <person name="Ge S."/>
            <person name="Xu Q."/>
            <person name="Li N."/>
            <person name="Li G."/>
            <person name="Huang Y."/>
            <person name="Saxena R.K."/>
            <person name="Ji Y."/>
            <person name="Li M."/>
            <person name="Yan X."/>
            <person name="He Y."/>
            <person name="Liu Y."/>
            <person name="Wang X."/>
            <person name="Xiang C."/>
            <person name="Varshney R.K."/>
            <person name="Ding H."/>
            <person name="Gao S."/>
            <person name="Zong X."/>
        </authorList>
    </citation>
    <scope>NUCLEOTIDE SEQUENCE [LARGE SCALE GENOMIC DNA]</scope>
    <source>
        <strain evidence="1 2">cv. Zhongwan 6</strain>
    </source>
</reference>